<dbReference type="EMBL" id="CP011366">
    <property type="protein sequence ID" value="AKG75287.1"/>
    <property type="molecule type" value="Genomic_DNA"/>
</dbReference>
<feature type="domain" description="NfeD-like C-terminal" evidence="6">
    <location>
        <begin position="180"/>
        <end position="233"/>
    </location>
</feature>
<dbReference type="InterPro" id="IPR052165">
    <property type="entry name" value="Membrane_assoc_protease"/>
</dbReference>
<evidence type="ECO:0000256" key="2">
    <source>
        <dbReference type="ARBA" id="ARBA00022692"/>
    </source>
</evidence>
<keyword evidence="8" id="KW-0645">Protease</keyword>
<keyword evidence="8" id="KW-0378">Hydrolase</keyword>
<evidence type="ECO:0000259" key="6">
    <source>
        <dbReference type="Pfam" id="PF01957"/>
    </source>
</evidence>
<dbReference type="PANTHER" id="PTHR33507:SF3">
    <property type="entry name" value="INNER MEMBRANE PROTEIN YBBJ"/>
    <property type="match status" value="1"/>
</dbReference>
<dbReference type="Pfam" id="PF01957">
    <property type="entry name" value="NfeD"/>
    <property type="match status" value="1"/>
</dbReference>
<keyword evidence="4 5" id="KW-0472">Membrane</keyword>
<dbReference type="GO" id="GO:0006508">
    <property type="term" value="P:proteolysis"/>
    <property type="evidence" value="ECO:0007669"/>
    <property type="project" value="UniProtKB-KW"/>
</dbReference>
<feature type="transmembrane region" description="Helical" evidence="5">
    <location>
        <begin position="85"/>
        <end position="118"/>
    </location>
</feature>
<name>A0ABN4G3U3_9STAP</name>
<evidence type="ECO:0000256" key="5">
    <source>
        <dbReference type="SAM" id="Phobius"/>
    </source>
</evidence>
<dbReference type="GO" id="GO:0008233">
    <property type="term" value="F:peptidase activity"/>
    <property type="evidence" value="ECO:0007669"/>
    <property type="project" value="UniProtKB-KW"/>
</dbReference>
<feature type="transmembrane region" description="Helical" evidence="5">
    <location>
        <begin position="124"/>
        <end position="146"/>
    </location>
</feature>
<reference evidence="8 9" key="1">
    <citation type="journal article" date="2015" name="Int. J. Syst. Evol. Microbiol.">
        <title>Complete genome sequence of Salinicoccus halodurans H3B36, isolated from the Qaidam Basin in China.</title>
        <authorList>
            <person name="Jiang K."/>
            <person name="Xue Y."/>
            <person name="Ma Y."/>
        </authorList>
    </citation>
    <scope>NUCLEOTIDE SEQUENCE [LARGE SCALE GENOMIC DNA]</scope>
    <source>
        <strain evidence="8 9">H3B36</strain>
    </source>
</reference>
<dbReference type="PANTHER" id="PTHR33507">
    <property type="entry name" value="INNER MEMBRANE PROTEIN YBBJ"/>
    <property type="match status" value="1"/>
</dbReference>
<feature type="transmembrane region" description="Helical" evidence="5">
    <location>
        <begin position="32"/>
        <end position="51"/>
    </location>
</feature>
<evidence type="ECO:0000256" key="3">
    <source>
        <dbReference type="ARBA" id="ARBA00022989"/>
    </source>
</evidence>
<dbReference type="InterPro" id="IPR002810">
    <property type="entry name" value="NfeD-like_C"/>
</dbReference>
<feature type="domain" description="NfeD integral membrane" evidence="7">
    <location>
        <begin position="33"/>
        <end position="146"/>
    </location>
</feature>
<evidence type="ECO:0000259" key="7">
    <source>
        <dbReference type="Pfam" id="PF24961"/>
    </source>
</evidence>
<accession>A0ABN4G3U3</accession>
<evidence type="ECO:0000256" key="1">
    <source>
        <dbReference type="ARBA" id="ARBA00004141"/>
    </source>
</evidence>
<feature type="transmembrane region" description="Helical" evidence="5">
    <location>
        <begin position="57"/>
        <end position="76"/>
    </location>
</feature>
<proteinExistence type="predicted"/>
<evidence type="ECO:0000313" key="8">
    <source>
        <dbReference type="EMBL" id="AKG75287.1"/>
    </source>
</evidence>
<keyword evidence="9" id="KW-1185">Reference proteome</keyword>
<protein>
    <submittedName>
        <fullName evidence="8">Serine protease</fullName>
    </submittedName>
</protein>
<dbReference type="InterPro" id="IPR056739">
    <property type="entry name" value="NfeD_membrane"/>
</dbReference>
<sequence length="236" mass="26092">MEGILMAVIPTFIHTFQFGSILADFRDVVTMPWVAFILLAIFFLGLIYQLFSEHVSSIGLLSILSIIVFYSGHLLISDYSGISLVLFIIGTIFIIVEFFIIGAILGIIGSIMLLISILLVGNNVALFSLFLLAIIILAIIEWVILVKFKKRKIPFLNKFILTDATDAESGYTSFDDRSYLVGEQAETATALRPSGIIRYGDERIDAVAEGAFIESGNIVKIIHVEGTRVVVRPLED</sequence>
<dbReference type="Proteomes" id="UP000034029">
    <property type="component" value="Chromosome"/>
</dbReference>
<reference evidence="9" key="2">
    <citation type="submission" date="2015-04" db="EMBL/GenBank/DDBJ databases">
        <title>Complete genome sequence of Salinicoccus halodurans strain H3B36, isolated from the Qaidam basin of China.</title>
        <authorList>
            <person name="Ma Y."/>
            <person name="Jiang K."/>
            <person name="Xue Y."/>
        </authorList>
    </citation>
    <scope>NUCLEOTIDE SEQUENCE [LARGE SCALE GENOMIC DNA]</scope>
    <source>
        <strain evidence="9">H3B36</strain>
    </source>
</reference>
<keyword evidence="2 5" id="KW-0812">Transmembrane</keyword>
<dbReference type="InterPro" id="IPR012340">
    <property type="entry name" value="NA-bd_OB-fold"/>
</dbReference>
<evidence type="ECO:0000313" key="9">
    <source>
        <dbReference type="Proteomes" id="UP000034029"/>
    </source>
</evidence>
<dbReference type="Pfam" id="PF24961">
    <property type="entry name" value="NfeD_membrane"/>
    <property type="match status" value="1"/>
</dbReference>
<evidence type="ECO:0000256" key="4">
    <source>
        <dbReference type="ARBA" id="ARBA00023136"/>
    </source>
</evidence>
<gene>
    <name evidence="8" type="ORF">AAT16_06765</name>
</gene>
<organism evidence="8 9">
    <name type="scientific">Salinicoccus halodurans</name>
    <dbReference type="NCBI Taxonomy" id="407035"/>
    <lineage>
        <taxon>Bacteria</taxon>
        <taxon>Bacillati</taxon>
        <taxon>Bacillota</taxon>
        <taxon>Bacilli</taxon>
        <taxon>Bacillales</taxon>
        <taxon>Staphylococcaceae</taxon>
        <taxon>Salinicoccus</taxon>
    </lineage>
</organism>
<dbReference type="Gene3D" id="2.40.50.140">
    <property type="entry name" value="Nucleic acid-binding proteins"/>
    <property type="match status" value="1"/>
</dbReference>
<comment type="subcellular location">
    <subcellularLocation>
        <location evidence="1">Membrane</location>
        <topology evidence="1">Multi-pass membrane protein</topology>
    </subcellularLocation>
</comment>
<keyword evidence="3 5" id="KW-1133">Transmembrane helix</keyword>